<reference evidence="1" key="1">
    <citation type="submission" date="2014-05" db="EMBL/GenBank/DDBJ databases">
        <authorList>
            <person name="Chronopoulou M."/>
        </authorList>
    </citation>
    <scope>NUCLEOTIDE SEQUENCE</scope>
    <source>
        <tissue evidence="1">Whole organism</tissue>
    </source>
</reference>
<accession>A0A0K2TS04</accession>
<dbReference type="AlphaFoldDB" id="A0A0K2TS04"/>
<proteinExistence type="predicted"/>
<protein>
    <submittedName>
        <fullName evidence="1">Uncharacterized protein</fullName>
    </submittedName>
</protein>
<sequence length="95" mass="10569">RKEAKLMASITVLTLPSEVMCDTAFLSINTPEWYILNDMSVSNLMLATTWGPNFSSWDSFKRAALGFVMRIKFDGSVSLANLLPSSFIELISLNC</sequence>
<organism evidence="1">
    <name type="scientific">Lepeophtheirus salmonis</name>
    <name type="common">Salmon louse</name>
    <name type="synonym">Caligus salmonis</name>
    <dbReference type="NCBI Taxonomy" id="72036"/>
    <lineage>
        <taxon>Eukaryota</taxon>
        <taxon>Metazoa</taxon>
        <taxon>Ecdysozoa</taxon>
        <taxon>Arthropoda</taxon>
        <taxon>Crustacea</taxon>
        <taxon>Multicrustacea</taxon>
        <taxon>Hexanauplia</taxon>
        <taxon>Copepoda</taxon>
        <taxon>Siphonostomatoida</taxon>
        <taxon>Caligidae</taxon>
        <taxon>Lepeophtheirus</taxon>
    </lineage>
</organism>
<dbReference type="EMBL" id="HACA01011224">
    <property type="protein sequence ID" value="CDW28585.1"/>
    <property type="molecule type" value="Transcribed_RNA"/>
</dbReference>
<name>A0A0K2TS04_LEPSM</name>
<feature type="non-terminal residue" evidence="1">
    <location>
        <position position="1"/>
    </location>
</feature>
<evidence type="ECO:0000313" key="1">
    <source>
        <dbReference type="EMBL" id="CDW28585.1"/>
    </source>
</evidence>